<evidence type="ECO:0000313" key="3">
    <source>
        <dbReference type="Proteomes" id="UP000242219"/>
    </source>
</evidence>
<protein>
    <recommendedName>
        <fullName evidence="4">Metallopeptidase family protein</fullName>
    </recommendedName>
</protein>
<name>A0A1V6M285_9BACT</name>
<feature type="transmembrane region" description="Helical" evidence="1">
    <location>
        <begin position="46"/>
        <end position="65"/>
    </location>
</feature>
<keyword evidence="3" id="KW-1185">Reference proteome</keyword>
<evidence type="ECO:0008006" key="4">
    <source>
        <dbReference type="Google" id="ProtNLM"/>
    </source>
</evidence>
<dbReference type="Pfam" id="PF06262">
    <property type="entry name" value="Zincin_1"/>
    <property type="match status" value="1"/>
</dbReference>
<keyword evidence="1" id="KW-0812">Transmembrane</keyword>
<feature type="transmembrane region" description="Helical" evidence="1">
    <location>
        <begin position="20"/>
        <end position="40"/>
    </location>
</feature>
<proteinExistence type="predicted"/>
<dbReference type="EMBL" id="MJUW02000030">
    <property type="protein sequence ID" value="OQD46524.1"/>
    <property type="molecule type" value="Genomic_DNA"/>
</dbReference>
<dbReference type="InterPro" id="IPR010428">
    <property type="entry name" value="Zincin_1"/>
</dbReference>
<dbReference type="CDD" id="cd12952">
    <property type="entry name" value="MMP_ACEL2062"/>
    <property type="match status" value="1"/>
</dbReference>
<organism evidence="2 3">
    <name type="scientific">Candidatus Brocadia sapporoensis</name>
    <dbReference type="NCBI Taxonomy" id="392547"/>
    <lineage>
        <taxon>Bacteria</taxon>
        <taxon>Pseudomonadati</taxon>
        <taxon>Planctomycetota</taxon>
        <taxon>Candidatus Brocadiia</taxon>
        <taxon>Candidatus Brocadiales</taxon>
        <taxon>Candidatus Brocadiaceae</taxon>
        <taxon>Candidatus Brocadia</taxon>
    </lineage>
</organism>
<dbReference type="RefSeq" id="WP_070066331.1">
    <property type="nucleotide sequence ID" value="NZ_MJUW02000030.1"/>
</dbReference>
<evidence type="ECO:0000313" key="2">
    <source>
        <dbReference type="EMBL" id="OQD46524.1"/>
    </source>
</evidence>
<dbReference type="SUPFAM" id="SSF55486">
    <property type="entry name" value="Metalloproteases ('zincins'), catalytic domain"/>
    <property type="match status" value="1"/>
</dbReference>
<dbReference type="InterPro" id="IPR038555">
    <property type="entry name" value="Zincin_1_sf"/>
</dbReference>
<dbReference type="Proteomes" id="UP000242219">
    <property type="component" value="Unassembled WGS sequence"/>
</dbReference>
<accession>A0A1V6M285</accession>
<evidence type="ECO:0000256" key="1">
    <source>
        <dbReference type="SAM" id="Phobius"/>
    </source>
</evidence>
<dbReference type="Gene3D" id="3.30.2010.20">
    <property type="match status" value="1"/>
</dbReference>
<gene>
    <name evidence="2" type="ORF">BIY37_02885</name>
</gene>
<keyword evidence="1" id="KW-0472">Membrane</keyword>
<sequence length="209" mass="23555">MKLIPLVTDKTIAGDANELIALLGYFGIIALVGAVGGIMVVHGWNFWVTFVMLGGIIFFIAKLFIEKYKIDRTKERISSKYIPDHLVLGHVPVFDQLVAEAMNELPESLKDRLSNVSVVIEDQPSNFIVKKFGLTKNKVLLGLFQGVPLNKKSVWQSVTMPERITIFQRNIENLCHSDAEIKQKIKEVVRHEVAHFVGFTEDGIKEMGY</sequence>
<reference evidence="2 3" key="1">
    <citation type="journal article" date="2016" name="Genome Announc.">
        <title>Draft Genome Sequence of the Anaerobic Ammonium-Oxidizing Bacterium 'Candidatus Brocadia sp. 40'.</title>
        <authorList>
            <person name="Ali M."/>
            <person name="Haroon M.F."/>
            <person name="Narita Y."/>
            <person name="Zhang L."/>
            <person name="Rangel Shaw D."/>
            <person name="Okabe S."/>
            <person name="Saikaly P.E."/>
        </authorList>
    </citation>
    <scope>NUCLEOTIDE SEQUENCE [LARGE SCALE GENOMIC DNA]</scope>
    <source>
        <strain evidence="2 3">40</strain>
    </source>
</reference>
<dbReference type="AlphaFoldDB" id="A0A1V6M285"/>
<comment type="caution">
    <text evidence="2">The sequence shown here is derived from an EMBL/GenBank/DDBJ whole genome shotgun (WGS) entry which is preliminary data.</text>
</comment>
<keyword evidence="1" id="KW-1133">Transmembrane helix</keyword>